<evidence type="ECO:0000256" key="1">
    <source>
        <dbReference type="SAM" id="MobiDB-lite"/>
    </source>
</evidence>
<feature type="compositionally biased region" description="Low complexity" evidence="1">
    <location>
        <begin position="1"/>
        <end position="21"/>
    </location>
</feature>
<keyword evidence="3" id="KW-1185">Reference proteome</keyword>
<proteinExistence type="predicted"/>
<accession>A0A9W6R7Q7</accession>
<feature type="region of interest" description="Disordered" evidence="1">
    <location>
        <begin position="1"/>
        <end position="56"/>
    </location>
</feature>
<reference evidence="2" key="1">
    <citation type="submission" date="2023-03" db="EMBL/GenBank/DDBJ databases">
        <title>Amycolatopsis taiwanensis NBRC 103393.</title>
        <authorList>
            <person name="Ichikawa N."/>
            <person name="Sato H."/>
            <person name="Tonouchi N."/>
        </authorList>
    </citation>
    <scope>NUCLEOTIDE SEQUENCE</scope>
    <source>
        <strain evidence="2">NBRC 103393</strain>
    </source>
</reference>
<gene>
    <name evidence="2" type="ORF">Atai01_75430</name>
</gene>
<name>A0A9W6R7Q7_9PSEU</name>
<evidence type="ECO:0000313" key="2">
    <source>
        <dbReference type="EMBL" id="GLY70924.1"/>
    </source>
</evidence>
<comment type="caution">
    <text evidence="2">The sequence shown here is derived from an EMBL/GenBank/DDBJ whole genome shotgun (WGS) entry which is preliminary data.</text>
</comment>
<organism evidence="2 3">
    <name type="scientific">Amycolatopsis taiwanensis</name>
    <dbReference type="NCBI Taxonomy" id="342230"/>
    <lineage>
        <taxon>Bacteria</taxon>
        <taxon>Bacillati</taxon>
        <taxon>Actinomycetota</taxon>
        <taxon>Actinomycetes</taxon>
        <taxon>Pseudonocardiales</taxon>
        <taxon>Pseudonocardiaceae</taxon>
        <taxon>Amycolatopsis</taxon>
    </lineage>
</organism>
<dbReference type="EMBL" id="BSTI01000028">
    <property type="protein sequence ID" value="GLY70924.1"/>
    <property type="molecule type" value="Genomic_DNA"/>
</dbReference>
<sequence length="121" mass="12729">MLVAAGARDAGAASGLGAAAKRTARRVRTSGTSITTPPVKGLEQPEEATPDGNVPAWRRTRSSLLGAAIHRCHLTRAPPRLPTLSHPLGRYASAWSQIENGVQGAVTACTELQTYTWTGKD</sequence>
<protein>
    <submittedName>
        <fullName evidence="2">Uncharacterized protein</fullName>
    </submittedName>
</protein>
<dbReference type="Proteomes" id="UP001165136">
    <property type="component" value="Unassembled WGS sequence"/>
</dbReference>
<evidence type="ECO:0000313" key="3">
    <source>
        <dbReference type="Proteomes" id="UP001165136"/>
    </source>
</evidence>
<dbReference type="AlphaFoldDB" id="A0A9W6R7Q7"/>